<dbReference type="InterPro" id="IPR027417">
    <property type="entry name" value="P-loop_NTPase"/>
</dbReference>
<organism evidence="1 2">
    <name type="scientific">Psychroserpens burtonensis</name>
    <dbReference type="NCBI Taxonomy" id="49278"/>
    <lineage>
        <taxon>Bacteria</taxon>
        <taxon>Pseudomonadati</taxon>
        <taxon>Bacteroidota</taxon>
        <taxon>Flavobacteriia</taxon>
        <taxon>Flavobacteriales</taxon>
        <taxon>Flavobacteriaceae</taxon>
        <taxon>Psychroserpens</taxon>
    </lineage>
</organism>
<evidence type="ECO:0000313" key="1">
    <source>
        <dbReference type="EMBL" id="TXE18870.1"/>
    </source>
</evidence>
<dbReference type="OrthoDB" id="1349535at2"/>
<dbReference type="STRING" id="1123037.GCA_000425305_02680"/>
<evidence type="ECO:0008006" key="3">
    <source>
        <dbReference type="Google" id="ProtNLM"/>
    </source>
</evidence>
<sequence>MKVYLHLGVHKTGSSFLQKEFFSEYKNQILFIDRSNLLEFKSYILHTDDFAFQSEKALDIFNSIVSNSESRDRVILSDEEFYGNPFMGVLDRKRNIDRLINVFGDSLHVLMFIRNQQSLLHSLYKQYVKTGGIANFSSFISYKRYPLFFNIDYLKYDKYLNYLKFKLGQSRIKVLLYEEFINNKQGILQEIDSFVKNEVSNYEFLPKKDIRVNSSLKSGNVPIMRFFNKLTKSPKEPFLLFHIIFHKAIRKFLVKLNFEFLRKRKFFLTDELSIEDIKESNYNLKKQFKELKIEENNYLIRKAT</sequence>
<comment type="caution">
    <text evidence="1">The sequence shown here is derived from an EMBL/GenBank/DDBJ whole genome shotgun (WGS) entry which is preliminary data.</text>
</comment>
<dbReference type="SUPFAM" id="SSF52540">
    <property type="entry name" value="P-loop containing nucleoside triphosphate hydrolases"/>
    <property type="match status" value="1"/>
</dbReference>
<accession>A0A5C7B938</accession>
<gene>
    <name evidence="1" type="ORF">ES692_05310</name>
</gene>
<reference evidence="1 2" key="1">
    <citation type="submission" date="2019-08" db="EMBL/GenBank/DDBJ databases">
        <title>Genome of Psychroserpens burtonensis ACAM 167.</title>
        <authorList>
            <person name="Bowman J.P."/>
        </authorList>
    </citation>
    <scope>NUCLEOTIDE SEQUENCE [LARGE SCALE GENOMIC DNA]</scope>
    <source>
        <strain evidence="1 2">ACAM 167</strain>
    </source>
</reference>
<protein>
    <recommendedName>
        <fullName evidence="3">Sulfotransferase domain-containing protein</fullName>
    </recommendedName>
</protein>
<dbReference type="EMBL" id="VOSB01000006">
    <property type="protein sequence ID" value="TXE18870.1"/>
    <property type="molecule type" value="Genomic_DNA"/>
</dbReference>
<evidence type="ECO:0000313" key="2">
    <source>
        <dbReference type="Proteomes" id="UP000321938"/>
    </source>
</evidence>
<dbReference type="Gene3D" id="3.40.50.300">
    <property type="entry name" value="P-loop containing nucleotide triphosphate hydrolases"/>
    <property type="match status" value="1"/>
</dbReference>
<dbReference type="Proteomes" id="UP000321938">
    <property type="component" value="Unassembled WGS sequence"/>
</dbReference>
<keyword evidence="2" id="KW-1185">Reference proteome</keyword>
<dbReference type="RefSeq" id="WP_028872432.1">
    <property type="nucleotide sequence ID" value="NZ_VOSB01000006.1"/>
</dbReference>
<proteinExistence type="predicted"/>
<name>A0A5C7B938_9FLAO</name>
<dbReference type="AlphaFoldDB" id="A0A5C7B938"/>